<organism evidence="7 8">
    <name type="scientific">Halovulum dunhuangense</name>
    <dbReference type="NCBI Taxonomy" id="1505036"/>
    <lineage>
        <taxon>Bacteria</taxon>
        <taxon>Pseudomonadati</taxon>
        <taxon>Pseudomonadota</taxon>
        <taxon>Alphaproteobacteria</taxon>
        <taxon>Rhodobacterales</taxon>
        <taxon>Paracoccaceae</taxon>
        <taxon>Halovulum</taxon>
    </lineage>
</organism>
<evidence type="ECO:0000256" key="5">
    <source>
        <dbReference type="ARBA" id="ARBA00023136"/>
    </source>
</evidence>
<dbReference type="InterPro" id="IPR045214">
    <property type="entry name" value="Surf1/Surf4"/>
</dbReference>
<keyword evidence="6" id="KW-1003">Cell membrane</keyword>
<dbReference type="Proteomes" id="UP000572377">
    <property type="component" value="Unassembled WGS sequence"/>
</dbReference>
<evidence type="ECO:0000313" key="7">
    <source>
        <dbReference type="EMBL" id="NNU79729.1"/>
    </source>
</evidence>
<dbReference type="CDD" id="cd06662">
    <property type="entry name" value="SURF1"/>
    <property type="match status" value="1"/>
</dbReference>
<reference evidence="7 8" key="1">
    <citation type="submission" date="2020-05" db="EMBL/GenBank/DDBJ databases">
        <title>Gimesia benthica sp. nov., a novel planctomycete isolated from a deep-sea water sample of the Northwest Indian Ocean.</title>
        <authorList>
            <person name="Wang J."/>
            <person name="Ruan C."/>
            <person name="Song L."/>
            <person name="Zhu Y."/>
            <person name="Li A."/>
            <person name="Zheng X."/>
            <person name="Wang L."/>
            <person name="Lu Z."/>
            <person name="Huang Y."/>
            <person name="Du W."/>
            <person name="Zhou Y."/>
            <person name="Huang L."/>
            <person name="Dai X."/>
        </authorList>
    </citation>
    <scope>NUCLEOTIDE SEQUENCE [LARGE SCALE GENOMIC DNA]</scope>
    <source>
        <strain evidence="7 8">YYQ-30</strain>
    </source>
</reference>
<gene>
    <name evidence="7" type="ORF">HMH01_04665</name>
</gene>
<evidence type="ECO:0000256" key="3">
    <source>
        <dbReference type="ARBA" id="ARBA00022692"/>
    </source>
</evidence>
<keyword evidence="3 6" id="KW-0812">Transmembrane</keyword>
<dbReference type="AlphaFoldDB" id="A0A849L0E7"/>
<evidence type="ECO:0000256" key="2">
    <source>
        <dbReference type="ARBA" id="ARBA00007165"/>
    </source>
</evidence>
<dbReference type="Pfam" id="PF02104">
    <property type="entry name" value="SURF1"/>
    <property type="match status" value="1"/>
</dbReference>
<dbReference type="GO" id="GO:0005886">
    <property type="term" value="C:plasma membrane"/>
    <property type="evidence" value="ECO:0007669"/>
    <property type="project" value="UniProtKB-SubCell"/>
</dbReference>
<sequence>MKRMILPLVFGLGGAAILVTLAVWQFQRLEWKEGLIAAIEARIGDAPVPLPESPDPARDLYLPVTVEGTTGAAELHVLTSVRPEGPGYRVIAALETAEGRRVLLDRGFVPEAAKDDPRPPATLAVTGNLAWPNETDSFTPDPNLERNIWFARDVPAMAAALGTEPVLIVQRSGQGWPRPQPVSVDLPNNHFQYAVTWSLLAVAWLAMTGYLLYRIRRNTV</sequence>
<dbReference type="PANTHER" id="PTHR23427">
    <property type="entry name" value="SURFEIT LOCUS PROTEIN"/>
    <property type="match status" value="1"/>
</dbReference>
<keyword evidence="5 6" id="KW-0472">Membrane</keyword>
<keyword evidence="4 6" id="KW-1133">Transmembrane helix</keyword>
<accession>A0A849L0E7</accession>
<evidence type="ECO:0000256" key="4">
    <source>
        <dbReference type="ARBA" id="ARBA00022989"/>
    </source>
</evidence>
<feature type="transmembrane region" description="Helical" evidence="6">
    <location>
        <begin position="191"/>
        <end position="213"/>
    </location>
</feature>
<dbReference type="PROSITE" id="PS50895">
    <property type="entry name" value="SURF1"/>
    <property type="match status" value="1"/>
</dbReference>
<dbReference type="EMBL" id="JABFBC010000001">
    <property type="protein sequence ID" value="NNU79729.1"/>
    <property type="molecule type" value="Genomic_DNA"/>
</dbReference>
<evidence type="ECO:0000313" key="8">
    <source>
        <dbReference type="Proteomes" id="UP000572377"/>
    </source>
</evidence>
<evidence type="ECO:0000256" key="1">
    <source>
        <dbReference type="ARBA" id="ARBA00004370"/>
    </source>
</evidence>
<dbReference type="RefSeq" id="WP_171322940.1">
    <property type="nucleotide sequence ID" value="NZ_JABFBC010000001.1"/>
</dbReference>
<protein>
    <recommendedName>
        <fullName evidence="6">SURF1-like protein</fullName>
    </recommendedName>
</protein>
<comment type="similarity">
    <text evidence="2 6">Belongs to the SURF1 family.</text>
</comment>
<proteinExistence type="inferred from homology"/>
<comment type="subcellular location">
    <subcellularLocation>
        <location evidence="6">Cell membrane</location>
        <topology evidence="6">Multi-pass membrane protein</topology>
    </subcellularLocation>
    <subcellularLocation>
        <location evidence="1">Membrane</location>
    </subcellularLocation>
</comment>
<dbReference type="InterPro" id="IPR002994">
    <property type="entry name" value="Surf1/Shy1"/>
</dbReference>
<keyword evidence="8" id="KW-1185">Reference proteome</keyword>
<dbReference type="PANTHER" id="PTHR23427:SF2">
    <property type="entry name" value="SURFEIT LOCUS PROTEIN 1"/>
    <property type="match status" value="1"/>
</dbReference>
<comment type="caution">
    <text evidence="7">The sequence shown here is derived from an EMBL/GenBank/DDBJ whole genome shotgun (WGS) entry which is preliminary data.</text>
</comment>
<evidence type="ECO:0000256" key="6">
    <source>
        <dbReference type="RuleBase" id="RU363076"/>
    </source>
</evidence>
<comment type="caution">
    <text evidence="6">Lacks conserved residue(s) required for the propagation of feature annotation.</text>
</comment>
<name>A0A849L0E7_9RHOB</name>